<comment type="caution">
    <text evidence="2">The sequence shown here is derived from an EMBL/GenBank/DDBJ whole genome shotgun (WGS) entry which is preliminary data.</text>
</comment>
<evidence type="ECO:0000259" key="1">
    <source>
        <dbReference type="Pfam" id="PF00535"/>
    </source>
</evidence>
<dbReference type="AlphaFoldDB" id="A0A413SZG5"/>
<gene>
    <name evidence="2" type="ORF">DW921_08815</name>
</gene>
<dbReference type="EMBL" id="QSFT01000016">
    <property type="protein sequence ID" value="RHA75406.1"/>
    <property type="molecule type" value="Genomic_DNA"/>
</dbReference>
<dbReference type="Pfam" id="PF00535">
    <property type="entry name" value="Glycos_transf_2"/>
    <property type="match status" value="1"/>
</dbReference>
<dbReference type="InterPro" id="IPR029044">
    <property type="entry name" value="Nucleotide-diphossugar_trans"/>
</dbReference>
<organism evidence="2 3">
    <name type="scientific">Phocaeicola coprophilus</name>
    <dbReference type="NCBI Taxonomy" id="387090"/>
    <lineage>
        <taxon>Bacteria</taxon>
        <taxon>Pseudomonadati</taxon>
        <taxon>Bacteroidota</taxon>
        <taxon>Bacteroidia</taxon>
        <taxon>Bacteroidales</taxon>
        <taxon>Bacteroidaceae</taxon>
        <taxon>Phocaeicola</taxon>
    </lineage>
</organism>
<dbReference type="SUPFAM" id="SSF53448">
    <property type="entry name" value="Nucleotide-diphospho-sugar transferases"/>
    <property type="match status" value="1"/>
</dbReference>
<accession>A0A413SZG5</accession>
<evidence type="ECO:0000313" key="3">
    <source>
        <dbReference type="Proteomes" id="UP000283855"/>
    </source>
</evidence>
<dbReference type="InterPro" id="IPR001173">
    <property type="entry name" value="Glyco_trans_2-like"/>
</dbReference>
<evidence type="ECO:0000313" key="2">
    <source>
        <dbReference type="EMBL" id="RHA75406.1"/>
    </source>
</evidence>
<dbReference type="GO" id="GO:0016740">
    <property type="term" value="F:transferase activity"/>
    <property type="evidence" value="ECO:0007669"/>
    <property type="project" value="UniProtKB-KW"/>
</dbReference>
<sequence length="297" mass="34630">MFAPIIIFAFNRPNALMNTVQSLLQNEEAKDSDLYVYVDGPRNDKSGEKEQVKLVQEYVKNIKGFKSLHYTFSEKNKGLGNSIIQGVTQIINKYGKAIVLEDDLVFATNFLAYMNQGLDLYERESKVFSVCGYSNKVNVPKGYEYDAYFCTRSSSWGWGTWADRWNSVDWKLRDWDNYSKLGKAFNKWGGSDCFRMLRSVKEGWGNSWAIRFCFSQFLQDKLSLFPIISKVKNDGFDGKGTNCKKWSRFKTEFDTNGNKNINFPYKIKLNMSLYKSAMAYNTIFIRLYSRLMYFIYN</sequence>
<feature type="domain" description="Glycosyltransferase 2-like" evidence="1">
    <location>
        <begin position="5"/>
        <end position="114"/>
    </location>
</feature>
<dbReference type="RefSeq" id="WP_118400502.1">
    <property type="nucleotide sequence ID" value="NZ_CABJGD010000016.1"/>
</dbReference>
<keyword evidence="2" id="KW-0808">Transferase</keyword>
<name>A0A413SZG5_9BACT</name>
<proteinExistence type="predicted"/>
<reference evidence="2 3" key="1">
    <citation type="submission" date="2018-08" db="EMBL/GenBank/DDBJ databases">
        <title>A genome reference for cultivated species of the human gut microbiota.</title>
        <authorList>
            <person name="Zou Y."/>
            <person name="Xue W."/>
            <person name="Luo G."/>
        </authorList>
    </citation>
    <scope>NUCLEOTIDE SEQUENCE [LARGE SCALE GENOMIC DNA]</scope>
    <source>
        <strain evidence="2 3">AM42-38</strain>
    </source>
</reference>
<protein>
    <submittedName>
        <fullName evidence="2">Glycosyltransferase</fullName>
    </submittedName>
</protein>
<dbReference type="Proteomes" id="UP000283855">
    <property type="component" value="Unassembled WGS sequence"/>
</dbReference>
<dbReference type="Gene3D" id="3.90.550.10">
    <property type="entry name" value="Spore Coat Polysaccharide Biosynthesis Protein SpsA, Chain A"/>
    <property type="match status" value="1"/>
</dbReference>